<dbReference type="PROSITE" id="PS50084">
    <property type="entry name" value="KH_TYPE_1"/>
    <property type="match status" value="2"/>
</dbReference>
<protein>
    <submittedName>
        <fullName evidence="26">FMR1 regulator</fullName>
    </submittedName>
</protein>
<keyword evidence="12" id="KW-0963">Cytoplasm</keyword>
<evidence type="ECO:0000256" key="4">
    <source>
        <dbReference type="ARBA" id="ARBA00004495"/>
    </source>
</evidence>
<feature type="compositionally biased region" description="Basic and acidic residues" evidence="23">
    <location>
        <begin position="387"/>
        <end position="404"/>
    </location>
</feature>
<evidence type="ECO:0000256" key="19">
    <source>
        <dbReference type="ARBA" id="ARBA00023328"/>
    </source>
</evidence>
<dbReference type="SUPFAM" id="SSF54791">
    <property type="entry name" value="Eukaryotic type KH-domain (KH-domain type I)"/>
    <property type="match status" value="2"/>
</dbReference>
<proteinExistence type="inferred from homology"/>
<feature type="compositionally biased region" description="Low complexity" evidence="23">
    <location>
        <begin position="294"/>
        <end position="303"/>
    </location>
</feature>
<gene>
    <name evidence="26" type="primary">Fmr1</name>
    <name evidence="26" type="ORF">CALVIR_R11904</name>
</gene>
<keyword evidence="24" id="KW-0472">Membrane</keyword>
<comment type="caution">
    <text evidence="26">The sequence shown here is derived from an EMBL/GenBank/DDBJ whole genome shotgun (WGS) entry which is preliminary data.</text>
</comment>
<evidence type="ECO:0000256" key="11">
    <source>
        <dbReference type="ARBA" id="ARBA00022454"/>
    </source>
</evidence>
<dbReference type="GO" id="GO:0032433">
    <property type="term" value="C:filopodium tip"/>
    <property type="evidence" value="ECO:0007669"/>
    <property type="project" value="UniProtKB-SubCell"/>
</dbReference>
<dbReference type="GO" id="GO:0048170">
    <property type="term" value="P:positive regulation of long-term neuronal synaptic plasticity"/>
    <property type="evidence" value="ECO:0007669"/>
    <property type="project" value="TreeGrafter"/>
</dbReference>
<keyword evidence="13" id="KW-0771">Synaptosome</keyword>
<evidence type="ECO:0000256" key="22">
    <source>
        <dbReference type="PROSITE-ProRule" id="PRU00117"/>
    </source>
</evidence>
<evidence type="ECO:0000256" key="2">
    <source>
        <dbReference type="ARBA" id="ARBA00004331"/>
    </source>
</evidence>
<evidence type="ECO:0000256" key="7">
    <source>
        <dbReference type="ARBA" id="ARBA00004584"/>
    </source>
</evidence>
<dbReference type="GO" id="GO:0043488">
    <property type="term" value="P:regulation of mRNA stability"/>
    <property type="evidence" value="ECO:0007669"/>
    <property type="project" value="TreeGrafter"/>
</dbReference>
<sequence length="416" mass="46521">SINDVTTKRANMLIDMHFRSLRTKLSLILRNEEASKQLETSRQLASRFHEQFVVREDLMGLAIGTHGANIQQARKVPGVTAIDLDEDTCTFHIYGEDQDAVKKARSYLEFAEDVIQVPRNLVGKVIGKNGKLIQEIVDKSGVVRVRIEAENDKNIPQEEVCFQLSCRYFYLLSSAFILVFYLLMTFLTLPFPALLQVLGMVPFVFVGTKDSITNATVLLDYHLNYLKEVDQLRLERLQIDEQLRQIGATSRPPPNRTDKDKGYMSEDGPGLGRGSRPYRNRGHSRRGPGYASGTNSEASNASETESDHRDELSDWSAAPAEEERDNYLRRGDGRRRGGGARGQGGRGRGGFKGNDEQSRTENRQRNSRDAKGRTADGSLENTSSEGSRLRAGKERSQKKEKTDSADGQQPLVNGVP</sequence>
<dbReference type="InterPro" id="IPR040148">
    <property type="entry name" value="FMR1"/>
</dbReference>
<evidence type="ECO:0000256" key="15">
    <source>
        <dbReference type="ARBA" id="ARBA00022884"/>
    </source>
</evidence>
<feature type="compositionally biased region" description="Gly residues" evidence="23">
    <location>
        <begin position="339"/>
        <end position="352"/>
    </location>
</feature>
<evidence type="ECO:0000256" key="21">
    <source>
        <dbReference type="ARBA" id="ARBA00034111"/>
    </source>
</evidence>
<evidence type="ECO:0000256" key="6">
    <source>
        <dbReference type="ARBA" id="ARBA00004556"/>
    </source>
</evidence>
<dbReference type="Proteomes" id="UP000642973">
    <property type="component" value="Unassembled WGS sequence"/>
</dbReference>
<dbReference type="CDD" id="cd22509">
    <property type="entry name" value="KH_I_FMR1_rpt2"/>
    <property type="match status" value="1"/>
</dbReference>
<keyword evidence="27" id="KW-1185">Reference proteome</keyword>
<dbReference type="Pfam" id="PF17904">
    <property type="entry name" value="KH_9"/>
    <property type="match status" value="1"/>
</dbReference>
<organism evidence="26 27">
    <name type="scientific">Calyptomena viridis</name>
    <name type="common">Lesser green broadbill</name>
    <dbReference type="NCBI Taxonomy" id="135972"/>
    <lineage>
        <taxon>Eukaryota</taxon>
        <taxon>Metazoa</taxon>
        <taxon>Chordata</taxon>
        <taxon>Craniata</taxon>
        <taxon>Vertebrata</taxon>
        <taxon>Euteleostomi</taxon>
        <taxon>Archelosauria</taxon>
        <taxon>Archosauria</taxon>
        <taxon>Dinosauria</taxon>
        <taxon>Saurischia</taxon>
        <taxon>Theropoda</taxon>
        <taxon>Coelurosauria</taxon>
        <taxon>Aves</taxon>
        <taxon>Neognathae</taxon>
        <taxon>Neoaves</taxon>
        <taxon>Telluraves</taxon>
        <taxon>Australaves</taxon>
        <taxon>Passeriformes</taxon>
        <taxon>Eurylaimidae</taxon>
        <taxon>Calyptomena</taxon>
    </lineage>
</organism>
<keyword evidence="24" id="KW-0812">Transmembrane</keyword>
<feature type="transmembrane region" description="Helical" evidence="24">
    <location>
        <begin position="168"/>
        <end position="191"/>
    </location>
</feature>
<feature type="non-terminal residue" evidence="26">
    <location>
        <position position="416"/>
    </location>
</feature>
<keyword evidence="14" id="KW-0677">Repeat</keyword>
<evidence type="ECO:0000256" key="10">
    <source>
        <dbReference type="ARBA" id="ARBA00006633"/>
    </source>
</evidence>
<dbReference type="GO" id="GO:0042734">
    <property type="term" value="C:presynaptic membrane"/>
    <property type="evidence" value="ECO:0007669"/>
    <property type="project" value="UniProtKB-SubCell"/>
</dbReference>
<feature type="compositionally biased region" description="Basic and acidic residues" evidence="23">
    <location>
        <begin position="353"/>
        <end position="374"/>
    </location>
</feature>
<evidence type="ECO:0000256" key="1">
    <source>
        <dbReference type="ARBA" id="ARBA00004279"/>
    </source>
</evidence>
<dbReference type="Pfam" id="PF16098">
    <property type="entry name" value="FXMR_C2"/>
    <property type="match status" value="1"/>
</dbReference>
<keyword evidence="11" id="KW-0158">Chromosome</keyword>
<feature type="domain" description="K Homology" evidence="25">
    <location>
        <begin position="46"/>
        <end position="112"/>
    </location>
</feature>
<evidence type="ECO:0000256" key="13">
    <source>
        <dbReference type="ARBA" id="ARBA00022599"/>
    </source>
</evidence>
<dbReference type="GO" id="GO:0051028">
    <property type="term" value="P:mRNA transport"/>
    <property type="evidence" value="ECO:0007669"/>
    <property type="project" value="TreeGrafter"/>
</dbReference>
<evidence type="ECO:0000256" key="20">
    <source>
        <dbReference type="ARBA" id="ARBA00034102"/>
    </source>
</evidence>
<reference evidence="26" key="1">
    <citation type="submission" date="2019-10" db="EMBL/GenBank/DDBJ databases">
        <title>Bird 10,000 Genomes (B10K) Project - Family phase.</title>
        <authorList>
            <person name="Zhang G."/>
        </authorList>
    </citation>
    <scope>NUCLEOTIDE SEQUENCE</scope>
    <source>
        <strain evidence="26">B10K-DU-002-55</strain>
        <tissue evidence="26">Muscle</tissue>
    </source>
</reference>
<dbReference type="GO" id="GO:0048471">
    <property type="term" value="C:perinuclear region of cytoplasm"/>
    <property type="evidence" value="ECO:0007669"/>
    <property type="project" value="UniProtKB-SubCell"/>
</dbReference>
<keyword evidence="24" id="KW-1133">Transmembrane helix</keyword>
<dbReference type="PANTHER" id="PTHR10603:SF4">
    <property type="entry name" value="FRAGILE X MESSENGER RIBONUCLEOPROTEIN 1"/>
    <property type="match status" value="1"/>
</dbReference>
<dbReference type="GO" id="GO:0030426">
    <property type="term" value="C:growth cone"/>
    <property type="evidence" value="ECO:0007669"/>
    <property type="project" value="UniProtKB-SubCell"/>
</dbReference>
<dbReference type="InterPro" id="IPR032196">
    <property type="entry name" value="FMR1_C2"/>
</dbReference>
<comment type="similarity">
    <text evidence="10">Belongs to the FMR1 family.</text>
</comment>
<dbReference type="FunFam" id="3.30.1370.10:FF:000004">
    <property type="entry name" value="Fragile X mental retardation 1, isoform CRA_e"/>
    <property type="match status" value="1"/>
</dbReference>
<dbReference type="CDD" id="cd22512">
    <property type="entry name" value="KH_I_FMR1_rpt3"/>
    <property type="match status" value="1"/>
</dbReference>
<dbReference type="InterPro" id="IPR040472">
    <property type="entry name" value="FMRP_KH0"/>
</dbReference>
<dbReference type="Pfam" id="PF00013">
    <property type="entry name" value="KH_1"/>
    <property type="match status" value="2"/>
</dbReference>
<dbReference type="SMART" id="SM00322">
    <property type="entry name" value="KH"/>
    <property type="match status" value="2"/>
</dbReference>
<evidence type="ECO:0000259" key="25">
    <source>
        <dbReference type="SMART" id="SM00322"/>
    </source>
</evidence>
<evidence type="ECO:0000256" key="9">
    <source>
        <dbReference type="ARBA" id="ARBA00004624"/>
    </source>
</evidence>
<dbReference type="InterPro" id="IPR022034">
    <property type="entry name" value="FMR1-like_C_core"/>
</dbReference>
<accession>A0A851CUQ7</accession>
<dbReference type="GO" id="GO:0000775">
    <property type="term" value="C:chromosome, centromeric region"/>
    <property type="evidence" value="ECO:0007669"/>
    <property type="project" value="UniProtKB-SubCell"/>
</dbReference>
<dbReference type="InterPro" id="IPR036612">
    <property type="entry name" value="KH_dom_type_1_sf"/>
</dbReference>
<dbReference type="PANTHER" id="PTHR10603">
    <property type="entry name" value="FRAGILE X MENTAL RETARDATION SYNDROME-RELATED PROTEIN"/>
    <property type="match status" value="1"/>
</dbReference>
<keyword evidence="19" id="KW-0137">Centromere</keyword>
<feature type="non-terminal residue" evidence="26">
    <location>
        <position position="1"/>
    </location>
</feature>
<evidence type="ECO:0000256" key="8">
    <source>
        <dbReference type="ARBA" id="ARBA00004604"/>
    </source>
</evidence>
<dbReference type="InterPro" id="IPR004087">
    <property type="entry name" value="KH_dom"/>
</dbReference>
<evidence type="ECO:0000256" key="23">
    <source>
        <dbReference type="SAM" id="MobiDB-lite"/>
    </source>
</evidence>
<evidence type="ECO:0000256" key="17">
    <source>
        <dbReference type="ARBA" id="ARBA00023018"/>
    </source>
</evidence>
<feature type="compositionally biased region" description="Basic and acidic residues" evidence="23">
    <location>
        <begin position="325"/>
        <end position="335"/>
    </location>
</feature>
<dbReference type="GO" id="GO:0048513">
    <property type="term" value="P:animal organ development"/>
    <property type="evidence" value="ECO:0007669"/>
    <property type="project" value="TreeGrafter"/>
</dbReference>
<keyword evidence="16" id="KW-0524">Neurogenesis</keyword>
<dbReference type="GO" id="GO:0043204">
    <property type="term" value="C:perikaryon"/>
    <property type="evidence" value="ECO:0007669"/>
    <property type="project" value="UniProtKB-SubCell"/>
</dbReference>
<evidence type="ECO:0000256" key="14">
    <source>
        <dbReference type="ARBA" id="ARBA00022737"/>
    </source>
</evidence>
<dbReference type="AlphaFoldDB" id="A0A851CUQ7"/>
<dbReference type="GO" id="GO:0010494">
    <property type="term" value="C:cytoplasmic stress granule"/>
    <property type="evidence" value="ECO:0007669"/>
    <property type="project" value="TreeGrafter"/>
</dbReference>
<feature type="compositionally biased region" description="Polar residues" evidence="23">
    <location>
        <begin position="405"/>
        <end position="416"/>
    </location>
</feature>
<feature type="compositionally biased region" description="Basic residues" evidence="23">
    <location>
        <begin position="276"/>
        <end position="286"/>
    </location>
</feature>
<dbReference type="GO" id="GO:0043197">
    <property type="term" value="C:dendritic spine"/>
    <property type="evidence" value="ECO:0007669"/>
    <property type="project" value="UniProtKB-SubCell"/>
</dbReference>
<dbReference type="Gene3D" id="3.30.1370.10">
    <property type="entry name" value="K Homology domain, type 1"/>
    <property type="match status" value="2"/>
</dbReference>
<keyword evidence="17" id="KW-0770">Synapse</keyword>
<evidence type="ECO:0000256" key="18">
    <source>
        <dbReference type="ARBA" id="ARBA00023273"/>
    </source>
</evidence>
<feature type="region of interest" description="Disordered" evidence="23">
    <location>
        <begin position="245"/>
        <end position="416"/>
    </location>
</feature>
<dbReference type="InterPro" id="IPR004088">
    <property type="entry name" value="KH_dom_type_1"/>
</dbReference>
<evidence type="ECO:0000313" key="26">
    <source>
        <dbReference type="EMBL" id="NWI60689.1"/>
    </source>
</evidence>
<dbReference type="Pfam" id="PF12235">
    <property type="entry name" value="FXMRP1_C_core"/>
    <property type="match status" value="1"/>
</dbReference>
<comment type="subcellular location">
    <subcellularLocation>
        <location evidence="1">Cell projection</location>
        <location evidence="1">Dendrite</location>
    </subcellularLocation>
    <subcellularLocation>
        <location evidence="5">Cell projection</location>
        <location evidence="5">Dendritic spine</location>
    </subcellularLocation>
    <subcellularLocation>
        <location evidence="4">Cell projection</location>
        <location evidence="4">Filopodium tip</location>
    </subcellularLocation>
    <subcellularLocation>
        <location evidence="9">Cell projection</location>
        <location evidence="9">Growth cone</location>
    </subcellularLocation>
    <subcellularLocation>
        <location evidence="7">Chromosome</location>
        <location evidence="7">Centromere</location>
    </subcellularLocation>
    <subcellularLocation>
        <location evidence="2">Cytoplasm</location>
        <location evidence="2">Cytoplasmic ribonucleoprotein granule</location>
    </subcellularLocation>
    <subcellularLocation>
        <location evidence="6">Cytoplasm</location>
        <location evidence="6">Perinuclear region</location>
    </subcellularLocation>
    <subcellularLocation>
        <location evidence="8">Nucleus</location>
        <location evidence="8">Nucleolus</location>
    </subcellularLocation>
    <subcellularLocation>
        <location evidence="3">Perikaryon</location>
    </subcellularLocation>
    <subcellularLocation>
        <location evidence="21">Presynaptic cell membrane</location>
    </subcellularLocation>
    <subcellularLocation>
        <location evidence="20">Synapse</location>
        <location evidence="20">Synaptosome</location>
    </subcellularLocation>
</comment>
<dbReference type="GO" id="GO:0099577">
    <property type="term" value="P:regulation of translation at presynapse, modulating synaptic transmission"/>
    <property type="evidence" value="ECO:0007669"/>
    <property type="project" value="TreeGrafter"/>
</dbReference>
<name>A0A851CUQ7_CALVR</name>
<evidence type="ECO:0000256" key="16">
    <source>
        <dbReference type="ARBA" id="ARBA00022902"/>
    </source>
</evidence>
<dbReference type="GO" id="GO:0045727">
    <property type="term" value="P:positive regulation of translation"/>
    <property type="evidence" value="ECO:0007669"/>
    <property type="project" value="TreeGrafter"/>
</dbReference>
<feature type="domain" description="K Homology" evidence="25">
    <location>
        <begin position="113"/>
        <end position="184"/>
    </location>
</feature>
<keyword evidence="15 22" id="KW-0694">RNA-binding</keyword>
<dbReference type="InterPro" id="IPR047440">
    <property type="entry name" value="KH_I_FMR1_rpt2"/>
</dbReference>
<dbReference type="GO" id="GO:0003730">
    <property type="term" value="F:mRNA 3'-UTR binding"/>
    <property type="evidence" value="ECO:0007669"/>
    <property type="project" value="TreeGrafter"/>
</dbReference>
<evidence type="ECO:0000256" key="5">
    <source>
        <dbReference type="ARBA" id="ARBA00004552"/>
    </source>
</evidence>
<evidence type="ECO:0000313" key="27">
    <source>
        <dbReference type="Proteomes" id="UP000642973"/>
    </source>
</evidence>
<evidence type="ECO:0000256" key="3">
    <source>
        <dbReference type="ARBA" id="ARBA00004484"/>
    </source>
</evidence>
<evidence type="ECO:0000256" key="12">
    <source>
        <dbReference type="ARBA" id="ARBA00022490"/>
    </source>
</evidence>
<dbReference type="EMBL" id="WEIV01028635">
    <property type="protein sequence ID" value="NWI60689.1"/>
    <property type="molecule type" value="Genomic_DNA"/>
</dbReference>
<dbReference type="GO" id="GO:0007399">
    <property type="term" value="P:nervous system development"/>
    <property type="evidence" value="ECO:0007669"/>
    <property type="project" value="UniProtKB-KW"/>
</dbReference>
<dbReference type="GO" id="GO:0005730">
    <property type="term" value="C:nucleolus"/>
    <property type="evidence" value="ECO:0007669"/>
    <property type="project" value="UniProtKB-SubCell"/>
</dbReference>
<keyword evidence="18" id="KW-0966">Cell projection</keyword>
<evidence type="ECO:0000256" key="24">
    <source>
        <dbReference type="SAM" id="Phobius"/>
    </source>
</evidence>
<dbReference type="GO" id="GO:0045182">
    <property type="term" value="F:translation regulator activity"/>
    <property type="evidence" value="ECO:0007669"/>
    <property type="project" value="TreeGrafter"/>
</dbReference>